<gene>
    <name evidence="1" type="ORF">BDP55DRAFT_675113</name>
</gene>
<reference evidence="1" key="1">
    <citation type="submission" date="2021-06" db="EMBL/GenBank/DDBJ databases">
        <title>Comparative genomics, transcriptomics and evolutionary studies reveal genomic signatures of adaptation to plant cell wall in hemibiotrophic fungi.</title>
        <authorList>
            <consortium name="DOE Joint Genome Institute"/>
            <person name="Baroncelli R."/>
            <person name="Diaz J.F."/>
            <person name="Benocci T."/>
            <person name="Peng M."/>
            <person name="Battaglia E."/>
            <person name="Haridas S."/>
            <person name="Andreopoulos W."/>
            <person name="Labutti K."/>
            <person name="Pangilinan J."/>
            <person name="Floch G.L."/>
            <person name="Makela M.R."/>
            <person name="Henrissat B."/>
            <person name="Grigoriev I.V."/>
            <person name="Crouch J.A."/>
            <person name="De Vries R.P."/>
            <person name="Sukno S.A."/>
            <person name="Thon M.R."/>
        </authorList>
    </citation>
    <scope>NUCLEOTIDE SEQUENCE</scope>
    <source>
        <strain evidence="1">CBS 193.32</strain>
    </source>
</reference>
<evidence type="ECO:0000313" key="2">
    <source>
        <dbReference type="Proteomes" id="UP001224890"/>
    </source>
</evidence>
<evidence type="ECO:0000313" key="1">
    <source>
        <dbReference type="EMBL" id="KAK1671667.1"/>
    </source>
</evidence>
<protein>
    <recommendedName>
        <fullName evidence="3">F-box domain-containing protein</fullName>
    </recommendedName>
</protein>
<sequence length="337" mass="38247">MPNLPNEVWVQIFGYFEYPFEAKSDQPAHEPRTVHEPWREGLRVLARCCRVSARFLGLARPVLYRRLPLEEEEIRLSSLLRTLAERPLLAQYVECIMQDNRHGLSLKAFRSLVGQYYDTPPNLSRSQRHNKRIRYTGPPPSLSSLEGFEAEVRCPSYSSRRQGGSEMWHAHCAGLMPNLKVFNCLITAKDKFIPAMIRQAADIGAVRAVEDAKDPHKESQETGLARIYQQDSGPTLGVPLPLAKLEELAVSHHRPTRMPTAAVSLEKFQDLFFLPRLIRFYGHGVTLNNTPAKDDQTSEQQRPRRVSSLAYVHLRSSFADAQSICNLPAYVSLLTDA</sequence>
<dbReference type="AlphaFoldDB" id="A0AAJ0AD78"/>
<evidence type="ECO:0008006" key="3">
    <source>
        <dbReference type="Google" id="ProtNLM"/>
    </source>
</evidence>
<proteinExistence type="predicted"/>
<accession>A0AAJ0AD78</accession>
<comment type="caution">
    <text evidence="1">The sequence shown here is derived from an EMBL/GenBank/DDBJ whole genome shotgun (WGS) entry which is preliminary data.</text>
</comment>
<keyword evidence="2" id="KW-1185">Reference proteome</keyword>
<dbReference type="Proteomes" id="UP001224890">
    <property type="component" value="Unassembled WGS sequence"/>
</dbReference>
<name>A0AAJ0AD78_9PEZI</name>
<dbReference type="EMBL" id="JAHMHR010000044">
    <property type="protein sequence ID" value="KAK1671667.1"/>
    <property type="molecule type" value="Genomic_DNA"/>
</dbReference>
<organism evidence="1 2">
    <name type="scientific">Colletotrichum godetiae</name>
    <dbReference type="NCBI Taxonomy" id="1209918"/>
    <lineage>
        <taxon>Eukaryota</taxon>
        <taxon>Fungi</taxon>
        <taxon>Dikarya</taxon>
        <taxon>Ascomycota</taxon>
        <taxon>Pezizomycotina</taxon>
        <taxon>Sordariomycetes</taxon>
        <taxon>Hypocreomycetidae</taxon>
        <taxon>Glomerellales</taxon>
        <taxon>Glomerellaceae</taxon>
        <taxon>Colletotrichum</taxon>
        <taxon>Colletotrichum acutatum species complex</taxon>
    </lineage>
</organism>
<dbReference type="RefSeq" id="XP_060425670.1">
    <property type="nucleotide sequence ID" value="XM_060575714.1"/>
</dbReference>
<dbReference type="GeneID" id="85460240"/>